<evidence type="ECO:0000313" key="3">
    <source>
        <dbReference type="Proteomes" id="UP000214689"/>
    </source>
</evidence>
<dbReference type="Proteomes" id="UP000214689">
    <property type="component" value="Chromosome"/>
</dbReference>
<dbReference type="RefSeq" id="WP_157682575.1">
    <property type="nucleotide sequence ID" value="NZ_CP016199.1"/>
</dbReference>
<evidence type="ECO:0008006" key="4">
    <source>
        <dbReference type="Google" id="ProtNLM"/>
    </source>
</evidence>
<feature type="coiled-coil region" evidence="1">
    <location>
        <begin position="113"/>
        <end position="147"/>
    </location>
</feature>
<dbReference type="OrthoDB" id="1711036at2"/>
<dbReference type="InterPro" id="IPR007838">
    <property type="entry name" value="Cell_div_ZapA-like"/>
</dbReference>
<accession>A0A223ASE0</accession>
<organism evidence="2 3">
    <name type="scientific">Mogibacterium pumilum</name>
    <dbReference type="NCBI Taxonomy" id="86332"/>
    <lineage>
        <taxon>Bacteria</taxon>
        <taxon>Bacillati</taxon>
        <taxon>Bacillota</taxon>
        <taxon>Clostridia</taxon>
        <taxon>Peptostreptococcales</taxon>
        <taxon>Anaerovoracaceae</taxon>
        <taxon>Mogibacterium</taxon>
    </lineage>
</organism>
<dbReference type="InterPro" id="IPR036192">
    <property type="entry name" value="Cell_div_ZapA-like_sf"/>
</dbReference>
<sequence length="159" mass="18399">MEKCKADVTICGNDYVLSGDKSEDKIKEIAKYVDDELRHTSKMLNSNPNYRSAVLTAINLAEKLMDNSDLLLRLQTENHQLDNDVKHYISLWEDAKLQVSDLKDKMTTASDINVQESEKYKDLETKCAELESAYFDLQMENTNLKNEIRNLQKFRGENE</sequence>
<dbReference type="Pfam" id="PF05164">
    <property type="entry name" value="ZapA"/>
    <property type="match status" value="1"/>
</dbReference>
<gene>
    <name evidence="2" type="ORF">AXF17_05040</name>
</gene>
<proteinExistence type="predicted"/>
<name>A0A223ASE0_9FIRM</name>
<keyword evidence="3" id="KW-1185">Reference proteome</keyword>
<dbReference type="AlphaFoldDB" id="A0A223ASE0"/>
<reference evidence="3" key="1">
    <citation type="submission" date="2016-05" db="EMBL/GenBank/DDBJ databases">
        <authorList>
            <person name="Holder M.E."/>
            <person name="Ajami N.J."/>
            <person name="Petrosino J.F."/>
        </authorList>
    </citation>
    <scope>NUCLEOTIDE SEQUENCE [LARGE SCALE GENOMIC DNA]</scope>
    <source>
        <strain evidence="3">ATCC 700696</strain>
    </source>
</reference>
<protein>
    <recommendedName>
        <fullName evidence="4">Cell division protein ZapA</fullName>
    </recommendedName>
</protein>
<evidence type="ECO:0000313" key="2">
    <source>
        <dbReference type="EMBL" id="ASS37872.1"/>
    </source>
</evidence>
<dbReference type="InterPro" id="IPR053712">
    <property type="entry name" value="Bac_CellDiv_Activator"/>
</dbReference>
<dbReference type="SUPFAM" id="SSF102829">
    <property type="entry name" value="Cell division protein ZapA-like"/>
    <property type="match status" value="1"/>
</dbReference>
<dbReference type="EMBL" id="CP016199">
    <property type="protein sequence ID" value="ASS37872.1"/>
    <property type="molecule type" value="Genomic_DNA"/>
</dbReference>
<keyword evidence="1" id="KW-0175">Coiled coil</keyword>
<evidence type="ECO:0000256" key="1">
    <source>
        <dbReference type="SAM" id="Coils"/>
    </source>
</evidence>
<dbReference type="Gene3D" id="6.10.250.790">
    <property type="match status" value="1"/>
</dbReference>